<evidence type="ECO:0000313" key="1">
    <source>
        <dbReference type="EMBL" id="KAK1921848.1"/>
    </source>
</evidence>
<dbReference type="EMBL" id="JAODAN010000010">
    <property type="protein sequence ID" value="KAK1921848.1"/>
    <property type="molecule type" value="Genomic_DNA"/>
</dbReference>
<gene>
    <name evidence="1" type="ORF">DB88DRAFT_499398</name>
</gene>
<comment type="caution">
    <text evidence="1">The sequence shown here is derived from an EMBL/GenBank/DDBJ whole genome shotgun (WGS) entry which is preliminary data.</text>
</comment>
<organism evidence="1 2">
    <name type="scientific">Papiliotrema laurentii</name>
    <name type="common">Cryptococcus laurentii</name>
    <dbReference type="NCBI Taxonomy" id="5418"/>
    <lineage>
        <taxon>Eukaryota</taxon>
        <taxon>Fungi</taxon>
        <taxon>Dikarya</taxon>
        <taxon>Basidiomycota</taxon>
        <taxon>Agaricomycotina</taxon>
        <taxon>Tremellomycetes</taxon>
        <taxon>Tremellales</taxon>
        <taxon>Rhynchogastremaceae</taxon>
        <taxon>Papiliotrema</taxon>
    </lineage>
</organism>
<keyword evidence="2" id="KW-1185">Reference proteome</keyword>
<protein>
    <submittedName>
        <fullName evidence="1">Uncharacterized protein</fullName>
    </submittedName>
</protein>
<reference evidence="1" key="1">
    <citation type="submission" date="2023-02" db="EMBL/GenBank/DDBJ databases">
        <title>Identification and recombinant expression of a fungal hydrolase from Papiliotrema laurentii that hydrolyzes apple cutin and clears colloidal polyester polyurethane.</title>
        <authorList>
            <consortium name="DOE Joint Genome Institute"/>
            <person name="Roman V.A."/>
            <person name="Bojanowski C."/>
            <person name="Crable B.R."/>
            <person name="Wagner D.N."/>
            <person name="Hung C.S."/>
            <person name="Nadeau L.J."/>
            <person name="Schratz L."/>
            <person name="Haridas S."/>
            <person name="Pangilinan J."/>
            <person name="Lipzen A."/>
            <person name="Na H."/>
            <person name="Yan M."/>
            <person name="Ng V."/>
            <person name="Grigoriev I.V."/>
            <person name="Spatafora J.W."/>
            <person name="Barlow D."/>
            <person name="Biffinger J."/>
            <person name="Kelley-Loughnane N."/>
            <person name="Varaljay V.A."/>
            <person name="Crookes-Goodson W.J."/>
        </authorList>
    </citation>
    <scope>NUCLEOTIDE SEQUENCE</scope>
    <source>
        <strain evidence="1">5307AH</strain>
    </source>
</reference>
<sequence length="193" mass="21920">MTKNDWIEAMKKKPQHTGMLFPPLEPKNYATLPAPSADETKILEYAGTIHDLLHKGTLVPGHRAPTPWRMVGERKVVGIEIETYSGTSAAVRESSTQQNGIDIPSMFLDKSLFPLALWKEVFEGENLQEGNKRKREEKEREWAELGRLLVFVHGDRSEVWELTCRYTAEEAAGRRRGPRRRAGIRRRGGSGLL</sequence>
<dbReference type="Proteomes" id="UP001182556">
    <property type="component" value="Unassembled WGS sequence"/>
</dbReference>
<dbReference type="AlphaFoldDB" id="A0AAD9CWD3"/>
<proteinExistence type="predicted"/>
<name>A0AAD9CWD3_PAPLA</name>
<accession>A0AAD9CWD3</accession>
<evidence type="ECO:0000313" key="2">
    <source>
        <dbReference type="Proteomes" id="UP001182556"/>
    </source>
</evidence>